<dbReference type="InterPro" id="IPR002737">
    <property type="entry name" value="MEMO1_fam"/>
</dbReference>
<dbReference type="NCBIfam" id="TIGR04336">
    <property type="entry name" value="AmmeMemoSam_B"/>
    <property type="match status" value="1"/>
</dbReference>
<protein>
    <submittedName>
        <fullName evidence="2">AmmeMemoRadiSam system protein B</fullName>
    </submittedName>
</protein>
<keyword evidence="1" id="KW-1133">Transmembrane helix</keyword>
<dbReference type="Pfam" id="PF01875">
    <property type="entry name" value="Memo"/>
    <property type="match status" value="1"/>
</dbReference>
<keyword evidence="1" id="KW-0472">Membrane</keyword>
<evidence type="ECO:0000256" key="1">
    <source>
        <dbReference type="SAM" id="Phobius"/>
    </source>
</evidence>
<name>A0A420ZCU8_UNCK3</name>
<dbReference type="CDD" id="cd07361">
    <property type="entry name" value="MEMO_like"/>
    <property type="match status" value="1"/>
</dbReference>
<gene>
    <name evidence="2" type="primary">amrB</name>
    <name evidence="2" type="ORF">DRH29_02060</name>
</gene>
<evidence type="ECO:0000313" key="3">
    <source>
        <dbReference type="Proteomes" id="UP000281261"/>
    </source>
</evidence>
<dbReference type="Gene3D" id="3.40.830.10">
    <property type="entry name" value="LigB-like"/>
    <property type="match status" value="1"/>
</dbReference>
<sequence length="297" mass="32986">MNGEVGFIAKLDKSKNNQWLVLTILGLAIVLMVIGGVGKLVPSYPYIAATWNWIFGQEGEYTISNNTRAVIVSHDYLSYKEINSFYRGLVKSVDPKTIIVLSPNHYERGEGNIQTTGNSFATIDGELLINRYLVRQLNQQRLATINNTSFINEHGITLQAGFIKHFFPSANIVPIILKQNVVSQDITNLVEWLHAISGEDVLIIASLDFSHYLSKTQADINDSKMLAIIQAFDIENLPGPDPFCPFVDSVSALNVLLQYAEGMGATDIQVIHHDNTADILNKPNLDSTTSHFYIAFS</sequence>
<evidence type="ECO:0000313" key="2">
    <source>
        <dbReference type="EMBL" id="RLC37361.1"/>
    </source>
</evidence>
<dbReference type="AlphaFoldDB" id="A0A420ZCU8"/>
<comment type="caution">
    <text evidence="2">The sequence shown here is derived from an EMBL/GenBank/DDBJ whole genome shotgun (WGS) entry which is preliminary data.</text>
</comment>
<proteinExistence type="predicted"/>
<feature type="transmembrane region" description="Helical" evidence="1">
    <location>
        <begin position="19"/>
        <end position="38"/>
    </location>
</feature>
<reference evidence="2 3" key="1">
    <citation type="submission" date="2018-06" db="EMBL/GenBank/DDBJ databases">
        <title>Extensive metabolic versatility and redundancy in microbially diverse, dynamic hydrothermal sediments.</title>
        <authorList>
            <person name="Dombrowski N."/>
            <person name="Teske A."/>
            <person name="Baker B.J."/>
        </authorList>
    </citation>
    <scope>NUCLEOTIDE SEQUENCE [LARGE SCALE GENOMIC DNA]</scope>
    <source>
        <strain evidence="2">B79_G16</strain>
    </source>
</reference>
<keyword evidence="1" id="KW-0812">Transmembrane</keyword>
<dbReference type="EMBL" id="QMNG01000005">
    <property type="protein sequence ID" value="RLC37361.1"/>
    <property type="molecule type" value="Genomic_DNA"/>
</dbReference>
<dbReference type="Proteomes" id="UP000281261">
    <property type="component" value="Unassembled WGS sequence"/>
</dbReference>
<accession>A0A420ZCU8</accession>
<organism evidence="2 3">
    <name type="scientific">candidate division Kazan bacterium</name>
    <dbReference type="NCBI Taxonomy" id="2202143"/>
    <lineage>
        <taxon>Bacteria</taxon>
        <taxon>Bacteria division Kazan-3B-28</taxon>
    </lineage>
</organism>